<reference evidence="2" key="1">
    <citation type="journal article" date="2022" name="Mol. Ecol. Resour.">
        <title>The genomes of chicory, endive, great burdock and yacon provide insights into Asteraceae palaeo-polyploidization history and plant inulin production.</title>
        <authorList>
            <person name="Fan W."/>
            <person name="Wang S."/>
            <person name="Wang H."/>
            <person name="Wang A."/>
            <person name="Jiang F."/>
            <person name="Liu H."/>
            <person name="Zhao H."/>
            <person name="Xu D."/>
            <person name="Zhang Y."/>
        </authorList>
    </citation>
    <scope>NUCLEOTIDE SEQUENCE [LARGE SCALE GENOMIC DNA]</scope>
    <source>
        <strain evidence="2">cv. Yunnan</strain>
    </source>
</reference>
<evidence type="ECO:0000313" key="2">
    <source>
        <dbReference type="Proteomes" id="UP001056120"/>
    </source>
</evidence>
<comment type="caution">
    <text evidence="1">The sequence shown here is derived from an EMBL/GenBank/DDBJ whole genome shotgun (WGS) entry which is preliminary data.</text>
</comment>
<keyword evidence="2" id="KW-1185">Reference proteome</keyword>
<proteinExistence type="predicted"/>
<dbReference type="EMBL" id="CM042019">
    <property type="protein sequence ID" value="KAI3825362.1"/>
    <property type="molecule type" value="Genomic_DNA"/>
</dbReference>
<evidence type="ECO:0000313" key="1">
    <source>
        <dbReference type="EMBL" id="KAI3825362.1"/>
    </source>
</evidence>
<name>A0ACB9JZF0_9ASTR</name>
<organism evidence="1 2">
    <name type="scientific">Smallanthus sonchifolius</name>
    <dbReference type="NCBI Taxonomy" id="185202"/>
    <lineage>
        <taxon>Eukaryota</taxon>
        <taxon>Viridiplantae</taxon>
        <taxon>Streptophyta</taxon>
        <taxon>Embryophyta</taxon>
        <taxon>Tracheophyta</taxon>
        <taxon>Spermatophyta</taxon>
        <taxon>Magnoliopsida</taxon>
        <taxon>eudicotyledons</taxon>
        <taxon>Gunneridae</taxon>
        <taxon>Pentapetalae</taxon>
        <taxon>asterids</taxon>
        <taxon>campanulids</taxon>
        <taxon>Asterales</taxon>
        <taxon>Asteraceae</taxon>
        <taxon>Asteroideae</taxon>
        <taxon>Heliantheae alliance</taxon>
        <taxon>Millerieae</taxon>
        <taxon>Smallanthus</taxon>
    </lineage>
</organism>
<gene>
    <name evidence="1" type="ORF">L1987_06845</name>
</gene>
<protein>
    <submittedName>
        <fullName evidence="1">Uncharacterized protein</fullName>
    </submittedName>
</protein>
<accession>A0ACB9JZF0</accession>
<sequence>MFHVLYRMCLKENWYSFERRPGVKPHVGKAPTSLKYCKEKLFNVKAGVVPLEMYYYSTSEAIVDVPPKPSDYEKDPVFNQLVEHPAEVQNMSEEVLVGVGMSRIWERLDRIPILLLKGEGMLCEGFYDVLFPESGVQGSWIDKDSDSPDIPAKFEGNFLFPCFKKDV</sequence>
<reference evidence="1 2" key="2">
    <citation type="journal article" date="2022" name="Mol. Ecol. Resour.">
        <title>The genomes of chicory, endive, great burdock and yacon provide insights into Asteraceae paleo-polyploidization history and plant inulin production.</title>
        <authorList>
            <person name="Fan W."/>
            <person name="Wang S."/>
            <person name="Wang H."/>
            <person name="Wang A."/>
            <person name="Jiang F."/>
            <person name="Liu H."/>
            <person name="Zhao H."/>
            <person name="Xu D."/>
            <person name="Zhang Y."/>
        </authorList>
    </citation>
    <scope>NUCLEOTIDE SEQUENCE [LARGE SCALE GENOMIC DNA]</scope>
    <source>
        <strain evidence="2">cv. Yunnan</strain>
        <tissue evidence="1">Leaves</tissue>
    </source>
</reference>
<dbReference type="Proteomes" id="UP001056120">
    <property type="component" value="Linkage Group LG02"/>
</dbReference>